<proteinExistence type="predicted"/>
<dbReference type="Proteomes" id="UP000827549">
    <property type="component" value="Chromosome 2"/>
</dbReference>
<dbReference type="Gene3D" id="3.40.10.10">
    <property type="entry name" value="DNA Methylphosphotriester Repair Domain"/>
    <property type="match status" value="1"/>
</dbReference>
<dbReference type="RefSeq" id="XP_062624394.1">
    <property type="nucleotide sequence ID" value="XM_062768410.1"/>
</dbReference>
<sequence length="122" mass="13116">MPKKSYTLLSPTGPYQSPIPGTLGGHRRLKLFGRLDCPSALRALARGGYKTPRVFFLHEGDAWGAGYRPCGVCMRDKYLVWKAAQAERGGSLPARSKPSATRRRGASALEVVGTAATTLKVA</sequence>
<gene>
    <name evidence="1" type="ORF">LOC62_02G001909</name>
</gene>
<dbReference type="SUPFAM" id="SSF57884">
    <property type="entry name" value="Ada DNA repair protein, N-terminal domain (N-Ada 10)"/>
    <property type="match status" value="1"/>
</dbReference>
<name>A0AAF0Y2U0_9TREE</name>
<dbReference type="EMBL" id="CP086715">
    <property type="protein sequence ID" value="WOO78362.1"/>
    <property type="molecule type" value="Genomic_DNA"/>
</dbReference>
<dbReference type="InterPro" id="IPR035451">
    <property type="entry name" value="Ada-like_dom_sf"/>
</dbReference>
<evidence type="ECO:0008006" key="3">
    <source>
        <dbReference type="Google" id="ProtNLM"/>
    </source>
</evidence>
<keyword evidence="2" id="KW-1185">Reference proteome</keyword>
<evidence type="ECO:0000313" key="1">
    <source>
        <dbReference type="EMBL" id="WOO78362.1"/>
    </source>
</evidence>
<dbReference type="GeneID" id="87805161"/>
<protein>
    <recommendedName>
        <fullName evidence="3">Ada DNA repair metal-binding domain-containing protein</fullName>
    </recommendedName>
</protein>
<accession>A0AAF0Y2U0</accession>
<dbReference type="AlphaFoldDB" id="A0AAF0Y2U0"/>
<organism evidence="1 2">
    <name type="scientific">Vanrija pseudolonga</name>
    <dbReference type="NCBI Taxonomy" id="143232"/>
    <lineage>
        <taxon>Eukaryota</taxon>
        <taxon>Fungi</taxon>
        <taxon>Dikarya</taxon>
        <taxon>Basidiomycota</taxon>
        <taxon>Agaricomycotina</taxon>
        <taxon>Tremellomycetes</taxon>
        <taxon>Trichosporonales</taxon>
        <taxon>Trichosporonaceae</taxon>
        <taxon>Vanrija</taxon>
    </lineage>
</organism>
<evidence type="ECO:0000313" key="2">
    <source>
        <dbReference type="Proteomes" id="UP000827549"/>
    </source>
</evidence>
<reference evidence="1" key="1">
    <citation type="submission" date="2023-10" db="EMBL/GenBank/DDBJ databases">
        <authorList>
            <person name="Noh H."/>
        </authorList>
    </citation>
    <scope>NUCLEOTIDE SEQUENCE</scope>
    <source>
        <strain evidence="1">DUCC4014</strain>
    </source>
</reference>